<feature type="compositionally biased region" description="Acidic residues" evidence="1">
    <location>
        <begin position="20"/>
        <end position="32"/>
    </location>
</feature>
<proteinExistence type="predicted"/>
<evidence type="ECO:0000313" key="2">
    <source>
        <dbReference type="EMBL" id="MBW0463102.1"/>
    </source>
</evidence>
<organism evidence="2 3">
    <name type="scientific">Austropuccinia psidii MF-1</name>
    <dbReference type="NCBI Taxonomy" id="1389203"/>
    <lineage>
        <taxon>Eukaryota</taxon>
        <taxon>Fungi</taxon>
        <taxon>Dikarya</taxon>
        <taxon>Basidiomycota</taxon>
        <taxon>Pucciniomycotina</taxon>
        <taxon>Pucciniomycetes</taxon>
        <taxon>Pucciniales</taxon>
        <taxon>Sphaerophragmiaceae</taxon>
        <taxon>Austropuccinia</taxon>
    </lineage>
</organism>
<dbReference type="EMBL" id="AVOT02000485">
    <property type="protein sequence ID" value="MBW0463102.1"/>
    <property type="molecule type" value="Genomic_DNA"/>
</dbReference>
<evidence type="ECO:0000256" key="1">
    <source>
        <dbReference type="SAM" id="MobiDB-lite"/>
    </source>
</evidence>
<feature type="region of interest" description="Disordered" evidence="1">
    <location>
        <begin position="1"/>
        <end position="79"/>
    </location>
</feature>
<gene>
    <name evidence="2" type="ORF">O181_002817</name>
</gene>
<dbReference type="Proteomes" id="UP000765509">
    <property type="component" value="Unassembled WGS sequence"/>
</dbReference>
<comment type="caution">
    <text evidence="2">The sequence shown here is derived from an EMBL/GenBank/DDBJ whole genome shotgun (WGS) entry which is preliminary data.</text>
</comment>
<name>A0A9Q3BD71_9BASI</name>
<dbReference type="AlphaFoldDB" id="A0A9Q3BD71"/>
<sequence length="92" mass="10487">MNDKRFSEKYNLSHVIHGDDSDESESDSEDNESNSRSGIESLSNEEGDLNSDLDDNEIMEEDSQMETSQTLPAQIVGKSSGMRYGYDWENWK</sequence>
<reference evidence="2" key="1">
    <citation type="submission" date="2021-03" db="EMBL/GenBank/DDBJ databases">
        <title>Draft genome sequence of rust myrtle Austropuccinia psidii MF-1, a brazilian biotype.</title>
        <authorList>
            <person name="Quecine M.C."/>
            <person name="Pachon D.M.R."/>
            <person name="Bonatelli M.L."/>
            <person name="Correr F.H."/>
            <person name="Franceschini L.M."/>
            <person name="Leite T.F."/>
            <person name="Margarido G.R.A."/>
            <person name="Almeida C.A."/>
            <person name="Ferrarezi J.A."/>
            <person name="Labate C.A."/>
        </authorList>
    </citation>
    <scope>NUCLEOTIDE SEQUENCE</scope>
    <source>
        <strain evidence="2">MF-1</strain>
    </source>
</reference>
<evidence type="ECO:0000313" key="3">
    <source>
        <dbReference type="Proteomes" id="UP000765509"/>
    </source>
</evidence>
<keyword evidence="3" id="KW-1185">Reference proteome</keyword>
<feature type="compositionally biased region" description="Acidic residues" evidence="1">
    <location>
        <begin position="43"/>
        <end position="64"/>
    </location>
</feature>
<accession>A0A9Q3BD71</accession>
<protein>
    <submittedName>
        <fullName evidence="2">Uncharacterized protein</fullName>
    </submittedName>
</protein>